<dbReference type="Gene3D" id="3.40.50.1110">
    <property type="entry name" value="SGNH hydrolase"/>
    <property type="match status" value="1"/>
</dbReference>
<protein>
    <submittedName>
        <fullName evidence="2">SGNH/GDSL hydrolase family protein</fullName>
    </submittedName>
</protein>
<dbReference type="Proteomes" id="UP001500665">
    <property type="component" value="Unassembled WGS sequence"/>
</dbReference>
<dbReference type="Pfam" id="PF13472">
    <property type="entry name" value="Lipase_GDSL_2"/>
    <property type="match status" value="1"/>
</dbReference>
<proteinExistence type="predicted"/>
<dbReference type="SUPFAM" id="SSF52266">
    <property type="entry name" value="SGNH hydrolase"/>
    <property type="match status" value="1"/>
</dbReference>
<dbReference type="PANTHER" id="PTHR37981">
    <property type="entry name" value="LIPASE 2"/>
    <property type="match status" value="1"/>
</dbReference>
<dbReference type="EMBL" id="BAAAHH010000046">
    <property type="protein sequence ID" value="GAA0966813.1"/>
    <property type="molecule type" value="Genomic_DNA"/>
</dbReference>
<keyword evidence="3" id="KW-1185">Reference proteome</keyword>
<dbReference type="InterPro" id="IPR036514">
    <property type="entry name" value="SGNH_hydro_sf"/>
</dbReference>
<evidence type="ECO:0000313" key="3">
    <source>
        <dbReference type="Proteomes" id="UP001500665"/>
    </source>
</evidence>
<dbReference type="CDD" id="cd01823">
    <property type="entry name" value="SEST_like"/>
    <property type="match status" value="1"/>
</dbReference>
<keyword evidence="2" id="KW-0378">Hydrolase</keyword>
<dbReference type="InterPro" id="IPR013830">
    <property type="entry name" value="SGNH_hydro"/>
</dbReference>
<comment type="caution">
    <text evidence="2">The sequence shown here is derived from an EMBL/GenBank/DDBJ whole genome shotgun (WGS) entry which is preliminary data.</text>
</comment>
<evidence type="ECO:0000313" key="2">
    <source>
        <dbReference type="EMBL" id="GAA0966813.1"/>
    </source>
</evidence>
<gene>
    <name evidence="2" type="ORF">GCM10009550_69940</name>
</gene>
<reference evidence="3" key="1">
    <citation type="journal article" date="2019" name="Int. J. Syst. Evol. Microbiol.">
        <title>The Global Catalogue of Microorganisms (GCM) 10K type strain sequencing project: providing services to taxonomists for standard genome sequencing and annotation.</title>
        <authorList>
            <consortium name="The Broad Institute Genomics Platform"/>
            <consortium name="The Broad Institute Genome Sequencing Center for Infectious Disease"/>
            <person name="Wu L."/>
            <person name="Ma J."/>
        </authorList>
    </citation>
    <scope>NUCLEOTIDE SEQUENCE [LARGE SCALE GENOMIC DNA]</scope>
    <source>
        <strain evidence="3">JCM 10696</strain>
    </source>
</reference>
<accession>A0ABP4CDI6</accession>
<dbReference type="RefSeq" id="WP_344246311.1">
    <property type="nucleotide sequence ID" value="NZ_BAAAHH010000046.1"/>
</dbReference>
<dbReference type="InterPro" id="IPR037460">
    <property type="entry name" value="SEST-like"/>
</dbReference>
<organism evidence="2 3">
    <name type="scientific">Actinocorallia libanotica</name>
    <dbReference type="NCBI Taxonomy" id="46162"/>
    <lineage>
        <taxon>Bacteria</taxon>
        <taxon>Bacillati</taxon>
        <taxon>Actinomycetota</taxon>
        <taxon>Actinomycetes</taxon>
        <taxon>Streptosporangiales</taxon>
        <taxon>Thermomonosporaceae</taxon>
        <taxon>Actinocorallia</taxon>
    </lineage>
</organism>
<name>A0ABP4CDI6_9ACTN</name>
<dbReference type="GO" id="GO:0016787">
    <property type="term" value="F:hydrolase activity"/>
    <property type="evidence" value="ECO:0007669"/>
    <property type="project" value="UniProtKB-KW"/>
</dbReference>
<dbReference type="PANTHER" id="PTHR37981:SF1">
    <property type="entry name" value="SGNH HYDROLASE-TYPE ESTERASE DOMAIN-CONTAINING PROTEIN"/>
    <property type="match status" value="1"/>
</dbReference>
<sequence>MTPAGVGMGTWARARARVLLALALFAVVLLGAGVPLLSERARCRMFGIGCEHPSGPPPLPAAALPGRQPLTPLEAASQGAYVALGDSFSSGEGAYALPDDLAPENRCHRTSRSYVHTVSRTFEFAGGSRFFACAGARTEHFFTSKAGEPPQVEHADAGTSLITLSIGGNDLGFTKVLAGCILALPWSGACQGQDAGLEARKPVLRQELTRIVRSLRERSPRARVILLGYPRLFGEREGAALDNLGVADQRWLNAQGKELNDLVHEVARAADGELAQQGAPGSVEFIDVYSAFTGHEVGTGVPYVNGLDVDLSAFKVKIHSYHPNAAGYTALAELVTRQVRQGPGRPLNQWR</sequence>
<feature type="domain" description="SGNH hydrolase-type esterase" evidence="1">
    <location>
        <begin position="83"/>
        <end position="329"/>
    </location>
</feature>
<evidence type="ECO:0000259" key="1">
    <source>
        <dbReference type="Pfam" id="PF13472"/>
    </source>
</evidence>